<comment type="caution">
    <text evidence="2">The sequence shown here is derived from an EMBL/GenBank/DDBJ whole genome shotgun (WGS) entry which is preliminary data.</text>
</comment>
<sequence length="173" mass="16937">MAVPADPTPARQLSRRAALIGASRVALGLAAVGLAASACGFGDSDGPDPLLAQLELARSDAGLASSAAAAAAPPLAEALTQLAADRSSHAEALTAELSRSGHAPAATTTTSATNAVSAAPPSRADVLDALKRSTESASKTAITESGYRAGLLGSIAACCAAWEAVGLPQEPQP</sequence>
<organism evidence="2 3">
    <name type="scientific">Mycolicibacterium brumae</name>
    <dbReference type="NCBI Taxonomy" id="85968"/>
    <lineage>
        <taxon>Bacteria</taxon>
        <taxon>Bacillati</taxon>
        <taxon>Actinomycetota</taxon>
        <taxon>Actinomycetes</taxon>
        <taxon>Mycobacteriales</taxon>
        <taxon>Mycobacteriaceae</taxon>
        <taxon>Mycolicibacterium</taxon>
    </lineage>
</organism>
<dbReference type="STRING" id="85968.GCA_900073015_03705"/>
<evidence type="ECO:0000256" key="1">
    <source>
        <dbReference type="SAM" id="MobiDB-lite"/>
    </source>
</evidence>
<dbReference type="Proteomes" id="UP000230551">
    <property type="component" value="Unassembled WGS sequence"/>
</dbReference>
<feature type="compositionally biased region" description="Low complexity" evidence="1">
    <location>
        <begin position="103"/>
        <end position="120"/>
    </location>
</feature>
<accession>A0A2G5P5X9</accession>
<keyword evidence="3" id="KW-1185">Reference proteome</keyword>
<name>A0A2G5P5X9_9MYCO</name>
<evidence type="ECO:0008006" key="4">
    <source>
        <dbReference type="Google" id="ProtNLM"/>
    </source>
</evidence>
<dbReference type="EMBL" id="PDCN02000026">
    <property type="protein sequence ID" value="PIB73667.1"/>
    <property type="molecule type" value="Genomic_DNA"/>
</dbReference>
<dbReference type="InterPro" id="IPR006311">
    <property type="entry name" value="TAT_signal"/>
</dbReference>
<dbReference type="PROSITE" id="PS51318">
    <property type="entry name" value="TAT"/>
    <property type="match status" value="1"/>
</dbReference>
<proteinExistence type="predicted"/>
<gene>
    <name evidence="2" type="ORF">CQY22_016070</name>
</gene>
<protein>
    <recommendedName>
        <fullName evidence="4">Tat pathway signal protein</fullName>
    </recommendedName>
</protein>
<reference evidence="2 3" key="1">
    <citation type="journal article" date="2017" name="Infect. Genet. Evol.">
        <title>The new phylogeny of the genus Mycobacterium: The old and the news.</title>
        <authorList>
            <person name="Tortoli E."/>
            <person name="Fedrizzi T."/>
            <person name="Meehan C.J."/>
            <person name="Trovato A."/>
            <person name="Grottola A."/>
            <person name="Giacobazzi E."/>
            <person name="Serpini G.F."/>
            <person name="Tagliazucchi S."/>
            <person name="Fabio A."/>
            <person name="Bettua C."/>
            <person name="Bertorelli R."/>
            <person name="Frascaro F."/>
            <person name="De Sanctis V."/>
            <person name="Pecorari M."/>
            <person name="Jousson O."/>
            <person name="Segata N."/>
            <person name="Cirillo D.M."/>
        </authorList>
    </citation>
    <scope>NUCLEOTIDE SEQUENCE [LARGE SCALE GENOMIC DNA]</scope>
    <source>
        <strain evidence="2 3">CIP1034565</strain>
    </source>
</reference>
<evidence type="ECO:0000313" key="3">
    <source>
        <dbReference type="Proteomes" id="UP000230551"/>
    </source>
</evidence>
<evidence type="ECO:0000313" key="2">
    <source>
        <dbReference type="EMBL" id="PIB73667.1"/>
    </source>
</evidence>
<feature type="region of interest" description="Disordered" evidence="1">
    <location>
        <begin position="96"/>
        <end position="120"/>
    </location>
</feature>
<dbReference type="AlphaFoldDB" id="A0A2G5P5X9"/>